<dbReference type="PANTHER" id="PTHR23324:SF83">
    <property type="entry name" value="SEC14-LIKE PROTEIN 2"/>
    <property type="match status" value="1"/>
</dbReference>
<dbReference type="SUPFAM" id="SSF52087">
    <property type="entry name" value="CRAL/TRIO domain"/>
    <property type="match status" value="1"/>
</dbReference>
<dbReference type="GO" id="GO:0005737">
    <property type="term" value="C:cytoplasm"/>
    <property type="evidence" value="ECO:0007669"/>
    <property type="project" value="TreeGrafter"/>
</dbReference>
<dbReference type="InterPro" id="IPR036865">
    <property type="entry name" value="CRAL-TRIO_dom_sf"/>
</dbReference>
<dbReference type="PANTHER" id="PTHR23324">
    <property type="entry name" value="SEC14 RELATED PROTEIN"/>
    <property type="match status" value="1"/>
</dbReference>
<dbReference type="InterPro" id="IPR036273">
    <property type="entry name" value="CRAL/TRIO_N_dom_sf"/>
</dbReference>
<organism evidence="1 2">
    <name type="scientific">Daphnia magna</name>
    <dbReference type="NCBI Taxonomy" id="35525"/>
    <lineage>
        <taxon>Eukaryota</taxon>
        <taxon>Metazoa</taxon>
        <taxon>Ecdysozoa</taxon>
        <taxon>Arthropoda</taxon>
        <taxon>Crustacea</taxon>
        <taxon>Branchiopoda</taxon>
        <taxon>Diplostraca</taxon>
        <taxon>Cladocera</taxon>
        <taxon>Anomopoda</taxon>
        <taxon>Daphniidae</taxon>
        <taxon>Daphnia</taxon>
    </lineage>
</organism>
<name>A0A0P5E6D5_9CRUS</name>
<dbReference type="SMART" id="SM00516">
    <property type="entry name" value="SEC14"/>
    <property type="match status" value="1"/>
</dbReference>
<accession>A0A0P5E6D5</accession>
<gene>
    <name evidence="1" type="ORF">APZ42_015841</name>
</gene>
<dbReference type="CDD" id="cd00170">
    <property type="entry name" value="SEC14"/>
    <property type="match status" value="1"/>
</dbReference>
<dbReference type="InterPro" id="IPR009038">
    <property type="entry name" value="GOLD_dom"/>
</dbReference>
<dbReference type="Pfam" id="PF00650">
    <property type="entry name" value="CRAL_TRIO"/>
    <property type="match status" value="1"/>
</dbReference>
<dbReference type="SMART" id="SM01100">
    <property type="entry name" value="CRAL_TRIO_N"/>
    <property type="match status" value="1"/>
</dbReference>
<sequence>MELTQLNPSQRVLFNQFADAVANYRQSEWIDDYLLKWLVARDFDVQKAKDMLIQSIEWRQIHQIDGILDNWTPPEVMKKYYAIGSVGSDKFGCPVWINAFGRMDMTGLLQSVSKRDYLRYVVYTTEMSHRQMHQNSLKTGKPVSYQTLVIDMAELSINQLTKQFMDVGMELTRMILANYPEGVRRVFVLNVPQIFSTVFTFVKPFLSPVTLAKLSIFGHDSKMWKDALLEEIDASQLPVHYGGTMTDPDGNPMCLTKISMGGQVPKTYYLERKQSVPGDQMISDLIPAGKRKMIEITIDEAKSFLRWEFVTEDGDINFQLVYMRENGEEMLILPRDRYESHQLLEKGEIVCIYCGRYIMEFDNSYSYFRSKKLWYNIDVVKPMNR</sequence>
<proteinExistence type="predicted"/>
<dbReference type="InterPro" id="IPR051064">
    <property type="entry name" value="SEC14/CRAL-TRIO_domain"/>
</dbReference>
<dbReference type="Proteomes" id="UP000076858">
    <property type="component" value="Unassembled WGS sequence"/>
</dbReference>
<dbReference type="OrthoDB" id="1434354at2759"/>
<dbReference type="PROSITE" id="PS50191">
    <property type="entry name" value="CRAL_TRIO"/>
    <property type="match status" value="1"/>
</dbReference>
<dbReference type="InterPro" id="IPR036598">
    <property type="entry name" value="GOLD_dom_sf"/>
</dbReference>
<keyword evidence="2" id="KW-1185">Reference proteome</keyword>
<dbReference type="InterPro" id="IPR011074">
    <property type="entry name" value="CRAL/TRIO_N_dom"/>
</dbReference>
<dbReference type="InterPro" id="IPR001251">
    <property type="entry name" value="CRAL-TRIO_dom"/>
</dbReference>
<evidence type="ECO:0000313" key="1">
    <source>
        <dbReference type="EMBL" id="KZS17883.1"/>
    </source>
</evidence>
<comment type="caution">
    <text evidence="1">The sequence shown here is derived from an EMBL/GenBank/DDBJ whole genome shotgun (WGS) entry which is preliminary data.</text>
</comment>
<dbReference type="Gene3D" id="2.60.120.680">
    <property type="entry name" value="GOLD domain"/>
    <property type="match status" value="1"/>
</dbReference>
<dbReference type="PROSITE" id="PS50866">
    <property type="entry name" value="GOLD"/>
    <property type="match status" value="1"/>
</dbReference>
<dbReference type="SUPFAM" id="SSF101576">
    <property type="entry name" value="Supernatant protein factor (SPF), C-terminal domain"/>
    <property type="match status" value="1"/>
</dbReference>
<dbReference type="Gene3D" id="3.40.525.10">
    <property type="entry name" value="CRAL-TRIO lipid binding domain"/>
    <property type="match status" value="1"/>
</dbReference>
<dbReference type="SUPFAM" id="SSF46938">
    <property type="entry name" value="CRAL/TRIO N-terminal domain"/>
    <property type="match status" value="1"/>
</dbReference>
<reference evidence="1 2" key="1">
    <citation type="submission" date="2016-03" db="EMBL/GenBank/DDBJ databases">
        <title>EvidentialGene: Evidence-directed Construction of Genes on Genomes.</title>
        <authorList>
            <person name="Gilbert D.G."/>
            <person name="Choi J.-H."/>
            <person name="Mockaitis K."/>
            <person name="Colbourne J."/>
            <person name="Pfrender M."/>
        </authorList>
    </citation>
    <scope>NUCLEOTIDE SEQUENCE [LARGE SCALE GENOMIC DNA]</scope>
    <source>
        <strain evidence="1 2">Xinb3</strain>
        <tissue evidence="1">Complete organism</tissue>
    </source>
</reference>
<dbReference type="EMBL" id="LRGB01000568">
    <property type="protein sequence ID" value="KZS17883.1"/>
    <property type="molecule type" value="Genomic_DNA"/>
</dbReference>
<evidence type="ECO:0000313" key="2">
    <source>
        <dbReference type="Proteomes" id="UP000076858"/>
    </source>
</evidence>
<dbReference type="STRING" id="35525.A0A0P5E6D5"/>
<protein>
    <submittedName>
        <fullName evidence="1">SEC14 protein 2</fullName>
    </submittedName>
</protein>
<dbReference type="AlphaFoldDB" id="A0A0P5E6D5"/>